<feature type="region of interest" description="Disordered" evidence="1">
    <location>
        <begin position="1"/>
        <end position="33"/>
    </location>
</feature>
<keyword evidence="3" id="KW-1185">Reference proteome</keyword>
<dbReference type="AlphaFoldDB" id="A0A377ZA55"/>
<dbReference type="Proteomes" id="UP000255382">
    <property type="component" value="Unassembled WGS sequence"/>
</dbReference>
<organism evidence="2 3">
    <name type="scientific">Klebsiella pneumoniae subsp. ozaenae</name>
    <dbReference type="NCBI Taxonomy" id="574"/>
    <lineage>
        <taxon>Bacteria</taxon>
        <taxon>Pseudomonadati</taxon>
        <taxon>Pseudomonadota</taxon>
        <taxon>Gammaproteobacteria</taxon>
        <taxon>Enterobacterales</taxon>
        <taxon>Enterobacteriaceae</taxon>
        <taxon>Klebsiella/Raoultella group</taxon>
        <taxon>Klebsiella</taxon>
        <taxon>Klebsiella pneumoniae complex</taxon>
    </lineage>
</organism>
<sequence length="33" mass="3210">MADQTNPWGSAPSTDSAAQAADAWGGASTCRAG</sequence>
<proteinExistence type="predicted"/>
<feature type="compositionally biased region" description="Low complexity" evidence="1">
    <location>
        <begin position="10"/>
        <end position="33"/>
    </location>
</feature>
<evidence type="ECO:0000313" key="2">
    <source>
        <dbReference type="EMBL" id="STU62749.1"/>
    </source>
</evidence>
<evidence type="ECO:0000313" key="3">
    <source>
        <dbReference type="Proteomes" id="UP000255382"/>
    </source>
</evidence>
<gene>
    <name evidence="2" type="ORF">NCTC5050_00997</name>
</gene>
<evidence type="ECO:0000256" key="1">
    <source>
        <dbReference type="SAM" id="MobiDB-lite"/>
    </source>
</evidence>
<name>A0A377ZA55_KLEPO</name>
<dbReference type="EMBL" id="UGLZ01000004">
    <property type="protein sequence ID" value="STU62749.1"/>
    <property type="molecule type" value="Genomic_DNA"/>
</dbReference>
<protein>
    <submittedName>
        <fullName evidence="2">L-proline glycine betaine ABC transport system permease protein ProW</fullName>
    </submittedName>
</protein>
<reference evidence="2 3" key="1">
    <citation type="submission" date="2018-06" db="EMBL/GenBank/DDBJ databases">
        <authorList>
            <consortium name="Pathogen Informatics"/>
            <person name="Doyle S."/>
        </authorList>
    </citation>
    <scope>NUCLEOTIDE SEQUENCE [LARGE SCALE GENOMIC DNA]</scope>
    <source>
        <strain evidence="2 3">NCTC5050</strain>
    </source>
</reference>
<accession>A0A377ZA55</accession>